<dbReference type="EMBL" id="GL450824">
    <property type="protein sequence ID" value="EFN80374.1"/>
    <property type="molecule type" value="Genomic_DNA"/>
</dbReference>
<dbReference type="PROSITE" id="PS00287">
    <property type="entry name" value="CYSTATIN"/>
    <property type="match status" value="2"/>
</dbReference>
<keyword evidence="8" id="KW-1015">Disulfide bond</keyword>
<dbReference type="InterPro" id="IPR018073">
    <property type="entry name" value="Prot_inh_cystat_CS"/>
</dbReference>
<evidence type="ECO:0000256" key="6">
    <source>
        <dbReference type="ARBA" id="ARBA00022807"/>
    </source>
</evidence>
<dbReference type="InterPro" id="IPR046350">
    <property type="entry name" value="Cystatin_sf"/>
</dbReference>
<comment type="similarity">
    <text evidence="2">Belongs to the cystatin family.</text>
</comment>
<dbReference type="SMART" id="SM00645">
    <property type="entry name" value="Pept_C1"/>
    <property type="match status" value="1"/>
</dbReference>
<dbReference type="SUPFAM" id="SSF54403">
    <property type="entry name" value="Cystatin/monellin"/>
    <property type="match status" value="3"/>
</dbReference>
<dbReference type="CDD" id="cd02248">
    <property type="entry name" value="Peptidase_C1A"/>
    <property type="match status" value="1"/>
</dbReference>
<dbReference type="InterPro" id="IPR000668">
    <property type="entry name" value="Peptidase_C1A_C"/>
</dbReference>
<evidence type="ECO:0000256" key="7">
    <source>
        <dbReference type="ARBA" id="ARBA00023145"/>
    </source>
</evidence>
<dbReference type="Pfam" id="PF08246">
    <property type="entry name" value="Inhibitor_I29"/>
    <property type="match status" value="1"/>
</dbReference>
<feature type="chain" id="PRO_5003158303" evidence="11">
    <location>
        <begin position="20"/>
        <end position="1032"/>
    </location>
</feature>
<name>E2BV82_HARSA</name>
<dbReference type="FunFam" id="3.90.70.10:FF:000130">
    <property type="entry name" value="Cysteine proteinase 1"/>
    <property type="match status" value="1"/>
</dbReference>
<dbReference type="GO" id="GO:0006508">
    <property type="term" value="P:proteolysis"/>
    <property type="evidence" value="ECO:0007669"/>
    <property type="project" value="UniProtKB-KW"/>
</dbReference>
<dbReference type="SMART" id="SM00848">
    <property type="entry name" value="Inhibitor_I29"/>
    <property type="match status" value="1"/>
</dbReference>
<dbReference type="InterPro" id="IPR039417">
    <property type="entry name" value="Peptidase_C1A_papain-like"/>
</dbReference>
<keyword evidence="7" id="KW-0865">Zymogen</keyword>
<evidence type="ECO:0000256" key="4">
    <source>
        <dbReference type="ARBA" id="ARBA00022729"/>
    </source>
</evidence>
<dbReference type="InterPro" id="IPR025661">
    <property type="entry name" value="Pept_asp_AS"/>
</dbReference>
<feature type="domain" description="Cathepsin propeptide inhibitor" evidence="14">
    <location>
        <begin position="727"/>
        <end position="784"/>
    </location>
</feature>
<evidence type="ECO:0000313" key="16">
    <source>
        <dbReference type="Proteomes" id="UP000008237"/>
    </source>
</evidence>
<dbReference type="Gene3D" id="3.10.450.10">
    <property type="match status" value="3"/>
</dbReference>
<dbReference type="GO" id="GO:0004869">
    <property type="term" value="F:cysteine-type endopeptidase inhibitor activity"/>
    <property type="evidence" value="ECO:0007669"/>
    <property type="project" value="InterPro"/>
</dbReference>
<dbReference type="InterPro" id="IPR013128">
    <property type="entry name" value="Peptidase_C1A"/>
</dbReference>
<dbReference type="PRINTS" id="PR00705">
    <property type="entry name" value="PAPAIN"/>
</dbReference>
<dbReference type="PROSITE" id="PS00639">
    <property type="entry name" value="THIOL_PROTEASE_HIS"/>
    <property type="match status" value="1"/>
</dbReference>
<keyword evidence="9" id="KW-0325">Glycoprotein</keyword>
<dbReference type="InterPro" id="IPR025660">
    <property type="entry name" value="Pept_his_AS"/>
</dbReference>
<dbReference type="STRING" id="610380.E2BV82"/>
<evidence type="ECO:0000256" key="2">
    <source>
        <dbReference type="ARBA" id="ARBA00009403"/>
    </source>
</evidence>
<dbReference type="Proteomes" id="UP000008237">
    <property type="component" value="Unassembled WGS sequence"/>
</dbReference>
<evidence type="ECO:0000256" key="8">
    <source>
        <dbReference type="ARBA" id="ARBA00023157"/>
    </source>
</evidence>
<feature type="domain" description="Cystatin" evidence="12">
    <location>
        <begin position="587"/>
        <end position="693"/>
    </location>
</feature>
<dbReference type="OMA" id="PGCPYEL"/>
<feature type="compositionally biased region" description="Basic and acidic residues" evidence="10">
    <location>
        <begin position="359"/>
        <end position="368"/>
    </location>
</feature>
<feature type="region of interest" description="Disordered" evidence="10">
    <location>
        <begin position="349"/>
        <end position="368"/>
    </location>
</feature>
<dbReference type="CDD" id="cd00042">
    <property type="entry name" value="CY"/>
    <property type="match status" value="2"/>
</dbReference>
<gene>
    <name evidence="15" type="ORF">EAI_14720</name>
</gene>
<dbReference type="Pfam" id="PF00112">
    <property type="entry name" value="Peptidase_C1"/>
    <property type="match status" value="1"/>
</dbReference>
<feature type="signal peptide" evidence="11">
    <location>
        <begin position="1"/>
        <end position="19"/>
    </location>
</feature>
<evidence type="ECO:0000256" key="9">
    <source>
        <dbReference type="ARBA" id="ARBA00023180"/>
    </source>
</evidence>
<dbReference type="Pfam" id="PF00031">
    <property type="entry name" value="Cystatin"/>
    <property type="match status" value="2"/>
</dbReference>
<dbReference type="AlphaFoldDB" id="E2BV82"/>
<evidence type="ECO:0000256" key="10">
    <source>
        <dbReference type="SAM" id="MobiDB-lite"/>
    </source>
</evidence>
<evidence type="ECO:0000256" key="11">
    <source>
        <dbReference type="SAM" id="SignalP"/>
    </source>
</evidence>
<reference evidence="15 16" key="1">
    <citation type="journal article" date="2010" name="Science">
        <title>Genomic comparison of the ants Camponotus floridanus and Harpegnathos saltator.</title>
        <authorList>
            <person name="Bonasio R."/>
            <person name="Zhang G."/>
            <person name="Ye C."/>
            <person name="Mutti N.S."/>
            <person name="Fang X."/>
            <person name="Qin N."/>
            <person name="Donahue G."/>
            <person name="Yang P."/>
            <person name="Li Q."/>
            <person name="Li C."/>
            <person name="Zhang P."/>
            <person name="Huang Z."/>
            <person name="Berger S.L."/>
            <person name="Reinberg D."/>
            <person name="Wang J."/>
            <person name="Liebig J."/>
        </authorList>
    </citation>
    <scope>NUCLEOTIDE SEQUENCE [LARGE SCALE GENOMIC DNA]</scope>
    <source>
        <strain evidence="15 16">R22 G/1</strain>
    </source>
</reference>
<comment type="similarity">
    <text evidence="1">Belongs to the peptidase C1 family.</text>
</comment>
<feature type="region of interest" description="Disordered" evidence="10">
    <location>
        <begin position="300"/>
        <end position="322"/>
    </location>
</feature>
<keyword evidence="16" id="KW-1185">Reference proteome</keyword>
<evidence type="ECO:0000256" key="3">
    <source>
        <dbReference type="ARBA" id="ARBA00022670"/>
    </source>
</evidence>
<evidence type="ECO:0000256" key="5">
    <source>
        <dbReference type="ARBA" id="ARBA00022801"/>
    </source>
</evidence>
<keyword evidence="3" id="KW-0645">Protease</keyword>
<dbReference type="InterPro" id="IPR013201">
    <property type="entry name" value="Prot_inhib_I29"/>
</dbReference>
<evidence type="ECO:0000256" key="1">
    <source>
        <dbReference type="ARBA" id="ARBA00008455"/>
    </source>
</evidence>
<dbReference type="SUPFAM" id="SSF54001">
    <property type="entry name" value="Cysteine proteinases"/>
    <property type="match status" value="1"/>
</dbReference>
<accession>E2BV82</accession>
<dbReference type="InterPro" id="IPR038765">
    <property type="entry name" value="Papain-like_cys_pep_sf"/>
</dbReference>
<keyword evidence="4 11" id="KW-0732">Signal</keyword>
<evidence type="ECO:0000313" key="15">
    <source>
        <dbReference type="EMBL" id="EFN80374.1"/>
    </source>
</evidence>
<dbReference type="PANTHER" id="PTHR12411">
    <property type="entry name" value="CYSTEINE PROTEASE FAMILY C1-RELATED"/>
    <property type="match status" value="1"/>
</dbReference>
<feature type="domain" description="Peptidase C1A papain C-terminal" evidence="13">
    <location>
        <begin position="813"/>
        <end position="1030"/>
    </location>
</feature>
<sequence length="1032" mass="115712">MGFLVYVYLGYLLLARVQSNPVNIPVNQVPLTLWERAWSALNEHSPTHHLYAQGNLINAQELVEPPYKIYKFTYNLSPICGAESPVSGSPCPKEACTIDLKQDENGEIETLNDSIQCMYFYPADAQNEVSQEQQGDQSTSYQEQEDSQVTESLAEQVNNNRSVELYHEVQETGDENVRPFIAMRASNPSYCPGCPYELNPQLMGLLPFSKQALKSMDEQSTGDYKHKLIKIVKVTRSVPVSSNVIQYQLLLLIGESECLKNALEQDECPLQVDVPAKLCLITFEQQPWQQTGLKITKNNCTSPENVSSSNNLSQQPDSESLSQMTVKYDEGQPLKDAYEGLKDILDNYTHAPTSPEISSESKETSSKRAVTEPTIVKILLNRSQDDEKNEGFFDKTKEFGEFLEDFDVPVKVEHVTPESMKEGEFKRKKVRAENFMVEKAIDRNVVNRQKRSPQVQLVGAPSPISVNDSDVQMYVEKALRMVSHDSDEPNEPSIVEIVKATVQVVAGSLHKITVKMGTSHCAKGTKNNCQLQAGSEVKDCQISVLSQSWLDKGEPSITVECPPPPEMVEKATDRNVVNRQKRSPQVQLLGAPSPISVNDSGVQMYVEKALRKVSHESNEPNEPIVVEIVKATVQTVAGRLHKITVRMGTSNCPKGPTHNWQLQAGSEMKDCQISVLSQPWLDSGEPSITVECPPPEKSHRKERSLRGTNYNEKMLRIAEDMRSERLFENFVNTYNRTYATEEERNLRLSIFRENLGIIRLLRKNEQGTGQYGVNQFADVSTEEFHAFYLGLRPDLRTENNIPLRQAEIPDIELPNSFDWRQKGAVTPVKNQGMCGSCWAFSVTGNVEGQYAIKHNKLLSLSEQELVDCDDLDEGCNGGLPDNAYRAIEKLGGLELESDYPYEAENERCHFKKNMAKVQVGSAVNITSNETQIAQWLVANGPISIGINANAMQFYMGGVSHPFKFLCNPKNLDHGVLIVGYGTSNYPLFHKKLPYWIVKNSWGDRWGEQGYYRVYRGDGTCGLNTMASSAVVV</sequence>
<dbReference type="PROSITE" id="PS00640">
    <property type="entry name" value="THIOL_PROTEASE_ASN"/>
    <property type="match status" value="1"/>
</dbReference>
<dbReference type="GO" id="GO:0008234">
    <property type="term" value="F:cysteine-type peptidase activity"/>
    <property type="evidence" value="ECO:0007669"/>
    <property type="project" value="UniProtKB-KW"/>
</dbReference>
<dbReference type="InParanoid" id="E2BV82"/>
<evidence type="ECO:0000259" key="14">
    <source>
        <dbReference type="SMART" id="SM00848"/>
    </source>
</evidence>
<protein>
    <submittedName>
        <fullName evidence="15">Putative cysteine proteinase CG12163</fullName>
    </submittedName>
</protein>
<feature type="compositionally biased region" description="Polar residues" evidence="10">
    <location>
        <begin position="128"/>
        <end position="142"/>
    </location>
</feature>
<feature type="region of interest" description="Disordered" evidence="10">
    <location>
        <begin position="128"/>
        <end position="153"/>
    </location>
</feature>
<dbReference type="InterPro" id="IPR000010">
    <property type="entry name" value="Cystatin_dom"/>
</dbReference>
<dbReference type="OrthoDB" id="387093at2759"/>
<proteinExistence type="inferred from homology"/>
<keyword evidence="5" id="KW-0378">Hydrolase</keyword>
<dbReference type="InterPro" id="IPR000169">
    <property type="entry name" value="Pept_cys_AS"/>
</dbReference>
<dbReference type="Gene3D" id="3.90.70.10">
    <property type="entry name" value="Cysteine proteinases"/>
    <property type="match status" value="1"/>
</dbReference>
<organism evidence="16">
    <name type="scientific">Harpegnathos saltator</name>
    <name type="common">Jerdon's jumping ant</name>
    <dbReference type="NCBI Taxonomy" id="610380"/>
    <lineage>
        <taxon>Eukaryota</taxon>
        <taxon>Metazoa</taxon>
        <taxon>Ecdysozoa</taxon>
        <taxon>Arthropoda</taxon>
        <taxon>Hexapoda</taxon>
        <taxon>Insecta</taxon>
        <taxon>Pterygota</taxon>
        <taxon>Neoptera</taxon>
        <taxon>Endopterygota</taxon>
        <taxon>Hymenoptera</taxon>
        <taxon>Apocrita</taxon>
        <taxon>Aculeata</taxon>
        <taxon>Formicoidea</taxon>
        <taxon>Formicidae</taxon>
        <taxon>Ponerinae</taxon>
        <taxon>Ponerini</taxon>
        <taxon>Harpegnathos</taxon>
    </lineage>
</organism>
<feature type="domain" description="Cystatin" evidence="12">
    <location>
        <begin position="456"/>
        <end position="562"/>
    </location>
</feature>
<dbReference type="SMART" id="SM00043">
    <property type="entry name" value="CY"/>
    <property type="match status" value="2"/>
</dbReference>
<dbReference type="PROSITE" id="PS00139">
    <property type="entry name" value="THIOL_PROTEASE_CYS"/>
    <property type="match status" value="1"/>
</dbReference>
<dbReference type="FunCoup" id="E2BV82">
    <property type="interactions" value="119"/>
</dbReference>
<evidence type="ECO:0000259" key="12">
    <source>
        <dbReference type="SMART" id="SM00043"/>
    </source>
</evidence>
<keyword evidence="6" id="KW-0788">Thiol protease</keyword>
<evidence type="ECO:0000259" key="13">
    <source>
        <dbReference type="SMART" id="SM00645"/>
    </source>
</evidence>